<dbReference type="AlphaFoldDB" id="A0A2L0F3R0"/>
<reference evidence="1 2" key="1">
    <citation type="submission" date="2015-09" db="EMBL/GenBank/DDBJ databases">
        <title>Sorangium comparison.</title>
        <authorList>
            <person name="Zaburannyi N."/>
            <person name="Bunk B."/>
            <person name="Overmann J."/>
            <person name="Mueller R."/>
        </authorList>
    </citation>
    <scope>NUCLEOTIDE SEQUENCE [LARGE SCALE GENOMIC DNA]</scope>
    <source>
        <strain evidence="1 2">So ce26</strain>
    </source>
</reference>
<evidence type="ECO:0000313" key="1">
    <source>
        <dbReference type="EMBL" id="AUX46200.1"/>
    </source>
</evidence>
<dbReference type="RefSeq" id="WP_267898719.1">
    <property type="nucleotide sequence ID" value="NZ_CP012673.1"/>
</dbReference>
<organism evidence="1 2">
    <name type="scientific">Sorangium cellulosum</name>
    <name type="common">Polyangium cellulosum</name>
    <dbReference type="NCBI Taxonomy" id="56"/>
    <lineage>
        <taxon>Bacteria</taxon>
        <taxon>Pseudomonadati</taxon>
        <taxon>Myxococcota</taxon>
        <taxon>Polyangia</taxon>
        <taxon>Polyangiales</taxon>
        <taxon>Polyangiaceae</taxon>
        <taxon>Sorangium</taxon>
    </lineage>
</organism>
<protein>
    <submittedName>
        <fullName evidence="1">Uncharacterized protein</fullName>
    </submittedName>
</protein>
<sequence length="44" mass="5119">MAEENDLPWPTLAEVCSRVSEFLDPVLCGEEGIWEPSRWAWRRG</sequence>
<accession>A0A2L0F3R0</accession>
<dbReference type="EMBL" id="CP012673">
    <property type="protein sequence ID" value="AUX46200.1"/>
    <property type="molecule type" value="Genomic_DNA"/>
</dbReference>
<evidence type="ECO:0000313" key="2">
    <source>
        <dbReference type="Proteomes" id="UP000238348"/>
    </source>
</evidence>
<proteinExistence type="predicted"/>
<dbReference type="Proteomes" id="UP000238348">
    <property type="component" value="Chromosome"/>
</dbReference>
<name>A0A2L0F3R0_SORCE</name>
<gene>
    <name evidence="1" type="ORF">SOCE26_077050</name>
</gene>